<accession>A0A3R9AHA9</accession>
<evidence type="ECO:0000313" key="2">
    <source>
        <dbReference type="EMBL" id="MBB3134457.1"/>
    </source>
</evidence>
<keyword evidence="1" id="KW-0472">Membrane</keyword>
<feature type="transmembrane region" description="Helical" evidence="1">
    <location>
        <begin position="53"/>
        <end position="74"/>
    </location>
</feature>
<dbReference type="EMBL" id="JACHXH010000006">
    <property type="protein sequence ID" value="MBB3134457.1"/>
    <property type="molecule type" value="Genomic_DNA"/>
</dbReference>
<keyword evidence="5" id="KW-1185">Reference proteome</keyword>
<proteinExistence type="predicted"/>
<comment type="caution">
    <text evidence="3">The sequence shown here is derived from an EMBL/GenBank/DDBJ whole genome shotgun (WGS) entry which is preliminary data.</text>
</comment>
<protein>
    <submittedName>
        <fullName evidence="3">Uncharacterized protein</fullName>
    </submittedName>
</protein>
<keyword evidence="1" id="KW-1133">Transmembrane helix</keyword>
<reference evidence="3 4" key="1">
    <citation type="submission" date="2018-11" db="EMBL/GenBank/DDBJ databases">
        <authorList>
            <person name="Huo Y."/>
        </authorList>
    </citation>
    <scope>NUCLEOTIDE SEQUENCE [LARGE SCALE GENOMIC DNA]</scope>
    <source>
        <strain evidence="3 4">DSM 30132</strain>
    </source>
</reference>
<sequence length="99" mass="10138">MLIITLVAALVSIAAGTSIRAWAFAIFAFLVAIGFGGVAFADGSSVIAATFSGVAILALMEIGYVAGVFLSGFVRRSARLRENNSAADNVAATSEHQQS</sequence>
<feature type="transmembrane region" description="Helical" evidence="1">
    <location>
        <begin position="24"/>
        <end position="41"/>
    </location>
</feature>
<organism evidence="3 4">
    <name type="scientific">Rhizobium pisi</name>
    <dbReference type="NCBI Taxonomy" id="574561"/>
    <lineage>
        <taxon>Bacteria</taxon>
        <taxon>Pseudomonadati</taxon>
        <taxon>Pseudomonadota</taxon>
        <taxon>Alphaproteobacteria</taxon>
        <taxon>Hyphomicrobiales</taxon>
        <taxon>Rhizobiaceae</taxon>
        <taxon>Rhizobium/Agrobacterium group</taxon>
        <taxon>Rhizobium</taxon>
    </lineage>
</organism>
<reference evidence="2 5" key="2">
    <citation type="submission" date="2020-08" db="EMBL/GenBank/DDBJ databases">
        <title>Genomic Encyclopedia of Type Strains, Phase III (KMG-III): the genomes of soil and plant-associated and newly described type strains.</title>
        <authorList>
            <person name="Whitman W."/>
        </authorList>
    </citation>
    <scope>NUCLEOTIDE SEQUENCE [LARGE SCALE GENOMIC DNA]</scope>
    <source>
        <strain evidence="2 5">CECT 4113</strain>
    </source>
</reference>
<evidence type="ECO:0000313" key="3">
    <source>
        <dbReference type="EMBL" id="RSB79624.1"/>
    </source>
</evidence>
<keyword evidence="1" id="KW-0812">Transmembrane</keyword>
<evidence type="ECO:0000313" key="4">
    <source>
        <dbReference type="Proteomes" id="UP000277279"/>
    </source>
</evidence>
<gene>
    <name evidence="3" type="ORF">EFD55_11410</name>
    <name evidence="2" type="ORF">FHS26_002187</name>
</gene>
<dbReference type="AlphaFoldDB" id="A0A3R9AHA9"/>
<dbReference type="RefSeq" id="WP_125845147.1">
    <property type="nucleotide sequence ID" value="NZ_JACHXH010000006.1"/>
</dbReference>
<evidence type="ECO:0000256" key="1">
    <source>
        <dbReference type="SAM" id="Phobius"/>
    </source>
</evidence>
<dbReference type="OrthoDB" id="8382203at2"/>
<evidence type="ECO:0000313" key="5">
    <source>
        <dbReference type="Proteomes" id="UP000518315"/>
    </source>
</evidence>
<dbReference type="EMBL" id="RJJT01000007">
    <property type="protein sequence ID" value="RSB79624.1"/>
    <property type="molecule type" value="Genomic_DNA"/>
</dbReference>
<dbReference type="Proteomes" id="UP000277279">
    <property type="component" value="Unassembled WGS sequence"/>
</dbReference>
<name>A0A3R9AHA9_9HYPH</name>
<dbReference type="Proteomes" id="UP000518315">
    <property type="component" value="Unassembled WGS sequence"/>
</dbReference>